<name>A0A1S4BIX6_TOBAC</name>
<dbReference type="OMA" id="IDDCCVT"/>
<evidence type="ECO:0000313" key="4">
    <source>
        <dbReference type="RefSeq" id="XP_016488788.1"/>
    </source>
</evidence>
<dbReference type="RefSeq" id="XP_016488786.1">
    <property type="nucleotide sequence ID" value="XM_016633300.1"/>
</dbReference>
<feature type="compositionally biased region" description="Low complexity" evidence="1">
    <location>
        <begin position="465"/>
        <end position="474"/>
    </location>
</feature>
<proteinExistence type="predicted"/>
<organism evidence="5">
    <name type="scientific">Nicotiana tabacum</name>
    <name type="common">Common tobacco</name>
    <dbReference type="NCBI Taxonomy" id="4097"/>
    <lineage>
        <taxon>Eukaryota</taxon>
        <taxon>Viridiplantae</taxon>
        <taxon>Streptophyta</taxon>
        <taxon>Embryophyta</taxon>
        <taxon>Tracheophyta</taxon>
        <taxon>Spermatophyta</taxon>
        <taxon>Magnoliopsida</taxon>
        <taxon>eudicotyledons</taxon>
        <taxon>Gunneridae</taxon>
        <taxon>Pentapetalae</taxon>
        <taxon>asterids</taxon>
        <taxon>lamiids</taxon>
        <taxon>Solanales</taxon>
        <taxon>Solanaceae</taxon>
        <taxon>Nicotianoideae</taxon>
        <taxon>Nicotianeae</taxon>
        <taxon>Nicotiana</taxon>
    </lineage>
</organism>
<feature type="compositionally biased region" description="Polar residues" evidence="1">
    <location>
        <begin position="476"/>
        <end position="497"/>
    </location>
</feature>
<feature type="region of interest" description="Disordered" evidence="1">
    <location>
        <begin position="428"/>
        <end position="497"/>
    </location>
</feature>
<reference key="1">
    <citation type="journal article" date="2014" name="Nat. Commun.">
        <title>The tobacco genome sequence and its comparison with those of tomato and potato.</title>
        <authorList>
            <person name="Sierro N."/>
            <person name="Battey J.N."/>
            <person name="Ouadi S."/>
            <person name="Bakaher N."/>
            <person name="Bovet L."/>
            <person name="Willig A."/>
            <person name="Goepfert S."/>
            <person name="Peitsch M.C."/>
            <person name="Ivanov N.V."/>
        </authorList>
    </citation>
    <scope>NUCLEOTIDE SEQUENCE [LARGE SCALE GENOMIC DNA]</scope>
    <source>
        <strain>cv. TN90</strain>
    </source>
</reference>
<evidence type="ECO:0000313" key="5">
    <source>
        <dbReference type="RefSeq" id="XP_016488789.1"/>
    </source>
</evidence>
<evidence type="ECO:0000313" key="3">
    <source>
        <dbReference type="RefSeq" id="XP_016488786.1"/>
    </source>
</evidence>
<keyword evidence="2" id="KW-1185">Reference proteome</keyword>
<feature type="region of interest" description="Disordered" evidence="1">
    <location>
        <begin position="326"/>
        <end position="362"/>
    </location>
</feature>
<gene>
    <name evidence="3 4 5" type="primary">LOC107808736</name>
</gene>
<feature type="region of interest" description="Disordered" evidence="1">
    <location>
        <begin position="510"/>
        <end position="531"/>
    </location>
</feature>
<feature type="compositionally biased region" description="Basic and acidic residues" evidence="1">
    <location>
        <begin position="453"/>
        <end position="464"/>
    </location>
</feature>
<accession>A0A1S4BIX6</accession>
<feature type="compositionally biased region" description="Basic and acidic residues" evidence="1">
    <location>
        <begin position="510"/>
        <end position="519"/>
    </location>
</feature>
<dbReference type="InterPro" id="IPR008581">
    <property type="entry name" value="DUF863_pln"/>
</dbReference>
<dbReference type="PaxDb" id="4097-A0A1S4BIX6"/>
<protein>
    <submittedName>
        <fullName evidence="3 4">Uncharacterized protein</fullName>
    </submittedName>
</protein>
<dbReference type="RefSeq" id="XP_016488788.1">
    <property type="nucleotide sequence ID" value="XM_016633302.1"/>
</dbReference>
<evidence type="ECO:0000256" key="1">
    <source>
        <dbReference type="SAM" id="MobiDB-lite"/>
    </source>
</evidence>
<evidence type="ECO:0000313" key="2">
    <source>
        <dbReference type="Proteomes" id="UP000790787"/>
    </source>
</evidence>
<dbReference type="KEGG" id="nta:107808736"/>
<dbReference type="AlphaFoldDB" id="A0A1S4BIX6"/>
<dbReference type="PANTHER" id="PTHR33167:SF29">
    <property type="entry name" value="T28K15.14 PROTEIN"/>
    <property type="match status" value="1"/>
</dbReference>
<dbReference type="PANTHER" id="PTHR33167">
    <property type="entry name" value="TRANSCRIPTION FACTOR, PUTATIVE (DUF863)-RELATED"/>
    <property type="match status" value="1"/>
</dbReference>
<feature type="compositionally biased region" description="Basic and acidic residues" evidence="1">
    <location>
        <begin position="326"/>
        <end position="341"/>
    </location>
</feature>
<dbReference type="OrthoDB" id="786875at2759"/>
<dbReference type="Pfam" id="PF05904">
    <property type="entry name" value="DUF863"/>
    <property type="match status" value="1"/>
</dbReference>
<reference evidence="3 4" key="2">
    <citation type="submission" date="2025-04" db="UniProtKB">
        <authorList>
            <consortium name="RefSeq"/>
        </authorList>
    </citation>
    <scope>IDENTIFICATION</scope>
</reference>
<dbReference type="Proteomes" id="UP000790787">
    <property type="component" value="Chromosome 23"/>
</dbReference>
<dbReference type="RefSeq" id="XP_016488789.1">
    <property type="nucleotide sequence ID" value="XM_016633303.1"/>
</dbReference>
<dbReference type="GeneID" id="107808736"/>
<sequence length="691" mass="78313">MLVSSDYDLSLSLRYEEPVKEALKETILRQEYTFKKQVYELHRLYDTQKIMMKDLSWKELDGVYFSREGRQANPVAYGNCIRPSSMPAEKRICSVPKVLNWLQEKRDTFPGFQQRLSNPQICSPHYLDHIAGKSLNKRPGLCSSLESIERNHYYHGGVVRCPEEVNLSLSIGRNHLETSARTKTFNHIIDLEESDETLADTKTGGRTKTWKNIIDLEESDQTVSNAELKPQSPLKSVAQVSYSGYKRHYQSTQNFTNTIKDYWFDGTPRNYFVPDGSTSCVEQNSFAEGAEQCEGPLISDDISAKRKIMFSDERAFLDLNKSISDDSFHSRESHGLADEPRGATFPHVSNWRERNDNSSNETSAFVHQRILNSATGSSSSYKSVENVGVDQYSINLNQQLSKNSGSPCSPIKNSDYKKSDLIVEFRNRDDQAPSTPEMKSKKAKQDAVSSPECKTRDIVKDTGSDRSPSSCKSSCFEDTSSGEETMQSGTQLGNSSSFHCNAFQDSETLKANKSPHQEDVDSSSNSDDLKGKASEVDGLIIRGAVSLVYLALECSEPSNANRMKKIEGENIEQPQSSLDSFEEMVLKQPESSVDDYSVTSNAFEVNDTEGKDNGITLKRGRRMKDFQRDIMPSLATLSRHEIFEDIKIMETALRSREYKRLRSKTTSEYKWFNPVRNRRSRLNYVGRKHYS</sequence>